<sequence length="88" mass="9899">MPSLRCREIERGGDCPQVSISVEERKAFISALKGLHKAGVRHHDSRADNLLIDSRGQVPIIDLDCADFTFDEEKFEEVLECLTELLEG</sequence>
<gene>
    <name evidence="1" type="ORF">CPB84DRAFT_1772461</name>
</gene>
<organism evidence="1 2">
    <name type="scientific">Gymnopilus junonius</name>
    <name type="common">Spectacular rustgill mushroom</name>
    <name type="synonym">Gymnopilus spectabilis subsp. junonius</name>
    <dbReference type="NCBI Taxonomy" id="109634"/>
    <lineage>
        <taxon>Eukaryota</taxon>
        <taxon>Fungi</taxon>
        <taxon>Dikarya</taxon>
        <taxon>Basidiomycota</taxon>
        <taxon>Agaricomycotina</taxon>
        <taxon>Agaricomycetes</taxon>
        <taxon>Agaricomycetidae</taxon>
        <taxon>Agaricales</taxon>
        <taxon>Agaricineae</taxon>
        <taxon>Hymenogastraceae</taxon>
        <taxon>Gymnopilus</taxon>
    </lineage>
</organism>
<reference evidence="1" key="1">
    <citation type="submission" date="2020-11" db="EMBL/GenBank/DDBJ databases">
        <authorList>
            <consortium name="DOE Joint Genome Institute"/>
            <person name="Ahrendt S."/>
            <person name="Riley R."/>
            <person name="Andreopoulos W."/>
            <person name="LaButti K."/>
            <person name="Pangilinan J."/>
            <person name="Ruiz-duenas F.J."/>
            <person name="Barrasa J.M."/>
            <person name="Sanchez-Garcia M."/>
            <person name="Camarero S."/>
            <person name="Miyauchi S."/>
            <person name="Serrano A."/>
            <person name="Linde D."/>
            <person name="Babiker R."/>
            <person name="Drula E."/>
            <person name="Ayuso-Fernandez I."/>
            <person name="Pacheco R."/>
            <person name="Padilla G."/>
            <person name="Ferreira P."/>
            <person name="Barriuso J."/>
            <person name="Kellner H."/>
            <person name="Castanera R."/>
            <person name="Alfaro M."/>
            <person name="Ramirez L."/>
            <person name="Pisabarro A.G."/>
            <person name="Kuo A."/>
            <person name="Tritt A."/>
            <person name="Lipzen A."/>
            <person name="He G."/>
            <person name="Yan M."/>
            <person name="Ng V."/>
            <person name="Cullen D."/>
            <person name="Martin F."/>
            <person name="Rosso M.-N."/>
            <person name="Henrissat B."/>
            <person name="Hibbett D."/>
            <person name="Martinez A.T."/>
            <person name="Grigoriev I.V."/>
        </authorList>
    </citation>
    <scope>NUCLEOTIDE SEQUENCE</scope>
    <source>
        <strain evidence="1">AH 44721</strain>
    </source>
</reference>
<comment type="caution">
    <text evidence="1">The sequence shown here is derived from an EMBL/GenBank/DDBJ whole genome shotgun (WGS) entry which is preliminary data.</text>
</comment>
<evidence type="ECO:0000313" key="2">
    <source>
        <dbReference type="Proteomes" id="UP000724874"/>
    </source>
</evidence>
<dbReference type="InterPro" id="IPR011009">
    <property type="entry name" value="Kinase-like_dom_sf"/>
</dbReference>
<dbReference type="Gene3D" id="1.10.510.10">
    <property type="entry name" value="Transferase(Phosphotransferase) domain 1"/>
    <property type="match status" value="1"/>
</dbReference>
<proteinExistence type="predicted"/>
<protein>
    <recommendedName>
        <fullName evidence="3">Protein kinase domain-containing protein</fullName>
    </recommendedName>
</protein>
<dbReference type="Proteomes" id="UP000724874">
    <property type="component" value="Unassembled WGS sequence"/>
</dbReference>
<dbReference type="AlphaFoldDB" id="A0A9P5TPK9"/>
<keyword evidence="2" id="KW-1185">Reference proteome</keyword>
<evidence type="ECO:0000313" key="1">
    <source>
        <dbReference type="EMBL" id="KAF8905109.1"/>
    </source>
</evidence>
<dbReference type="SUPFAM" id="SSF56112">
    <property type="entry name" value="Protein kinase-like (PK-like)"/>
    <property type="match status" value="1"/>
</dbReference>
<accession>A0A9P5TPK9</accession>
<evidence type="ECO:0008006" key="3">
    <source>
        <dbReference type="Google" id="ProtNLM"/>
    </source>
</evidence>
<name>A0A9P5TPK9_GYMJU</name>
<dbReference type="OrthoDB" id="2523927at2759"/>
<dbReference type="EMBL" id="JADNYJ010000024">
    <property type="protein sequence ID" value="KAF8905109.1"/>
    <property type="molecule type" value="Genomic_DNA"/>
</dbReference>